<gene>
    <name evidence="3" type="ORF">QGM71_05550</name>
</gene>
<feature type="compositionally biased region" description="Basic and acidic residues" evidence="1">
    <location>
        <begin position="263"/>
        <end position="277"/>
    </location>
</feature>
<dbReference type="SUPFAM" id="SSF52540">
    <property type="entry name" value="P-loop containing nucleoside triphosphate hydrolases"/>
    <property type="match status" value="1"/>
</dbReference>
<evidence type="ECO:0000313" key="3">
    <source>
        <dbReference type="EMBL" id="MEC5422962.1"/>
    </source>
</evidence>
<dbReference type="Gene3D" id="3.40.50.300">
    <property type="entry name" value="P-loop containing nucleotide triphosphate hydrolases"/>
    <property type="match status" value="1"/>
</dbReference>
<evidence type="ECO:0000256" key="1">
    <source>
        <dbReference type="SAM" id="MobiDB-lite"/>
    </source>
</evidence>
<accession>A0ABU6KCB6</accession>
<proteinExistence type="predicted"/>
<reference evidence="3 4" key="1">
    <citation type="journal article" date="2024" name="Int. J. Syst. Evol. Microbiol.">
        <title>Virgibacillus tibetensis sp. nov., isolated from salt lake on the Tibetan Plateau of China.</title>
        <authorList>
            <person name="Phurbu D."/>
            <person name="Liu Z.-X."/>
            <person name="Wang R."/>
            <person name="Zheng Y.-Y."/>
            <person name="Liu H.-C."/>
            <person name="Zhou Y.-G."/>
            <person name="Yu Y.-J."/>
            <person name="Li A.-H."/>
        </authorList>
    </citation>
    <scope>NUCLEOTIDE SEQUENCE [LARGE SCALE GENOMIC DNA]</scope>
    <source>
        <strain evidence="3 4">C22-A2</strain>
    </source>
</reference>
<dbReference type="Pfam" id="PF13614">
    <property type="entry name" value="AAA_31"/>
    <property type="match status" value="1"/>
</dbReference>
<dbReference type="InterPro" id="IPR027417">
    <property type="entry name" value="P-loop_NTPase"/>
</dbReference>
<dbReference type="PANTHER" id="PTHR43384">
    <property type="entry name" value="SEPTUM SITE-DETERMINING PROTEIN MIND HOMOLOG, CHLOROPLASTIC-RELATED"/>
    <property type="match status" value="1"/>
</dbReference>
<feature type="domain" description="AAA" evidence="2">
    <location>
        <begin position="10"/>
        <end position="176"/>
    </location>
</feature>
<dbReference type="EMBL" id="JARZFX010000002">
    <property type="protein sequence ID" value="MEC5422962.1"/>
    <property type="molecule type" value="Genomic_DNA"/>
</dbReference>
<dbReference type="Proteomes" id="UP001335737">
    <property type="component" value="Unassembled WGS sequence"/>
</dbReference>
<comment type="caution">
    <text evidence="3">The sequence shown here is derived from an EMBL/GenBank/DDBJ whole genome shotgun (WGS) entry which is preliminary data.</text>
</comment>
<name>A0ABU6KCB6_9BACI</name>
<dbReference type="PANTHER" id="PTHR43384:SF13">
    <property type="entry name" value="SLR0110 PROTEIN"/>
    <property type="match status" value="1"/>
</dbReference>
<dbReference type="InterPro" id="IPR050625">
    <property type="entry name" value="ParA/MinD_ATPase"/>
</dbReference>
<dbReference type="RefSeq" id="WP_327606533.1">
    <property type="nucleotide sequence ID" value="NZ_JARZFX010000002.1"/>
</dbReference>
<sequence>MVSPKMNNSKLIVVCSATGGVGRTAITVNLATALARQSLKVRVIDTDFQFGDISLAFDLHPNHSIKEVAERKDIENVKAYLLNHESGVDVLPAPDRPEYAELITADFLNEIIDTLQEDSEILLVETQAGLNELTIQLMEKADQILVIGTPRMASLKNSKLFIETLDMLHLKDKARLVINKLTSPAVIKPNTIPELTKIERITFLPYEEKQMDRSLDLGKPLITMNPKLAFSKEVEKLAALLDINRQGAENKKTKKAGLFSKVKMKDKNKDKVKGSQR</sequence>
<dbReference type="InterPro" id="IPR025669">
    <property type="entry name" value="AAA_dom"/>
</dbReference>
<feature type="region of interest" description="Disordered" evidence="1">
    <location>
        <begin position="249"/>
        <end position="277"/>
    </location>
</feature>
<organism evidence="3 4">
    <name type="scientific">Virgibacillus tibetensis</name>
    <dbReference type="NCBI Taxonomy" id="3042313"/>
    <lineage>
        <taxon>Bacteria</taxon>
        <taxon>Bacillati</taxon>
        <taxon>Bacillota</taxon>
        <taxon>Bacilli</taxon>
        <taxon>Bacillales</taxon>
        <taxon>Bacillaceae</taxon>
        <taxon>Virgibacillus</taxon>
    </lineage>
</organism>
<evidence type="ECO:0000259" key="2">
    <source>
        <dbReference type="Pfam" id="PF13614"/>
    </source>
</evidence>
<protein>
    <submittedName>
        <fullName evidence="3">AAA family ATPase</fullName>
    </submittedName>
</protein>
<evidence type="ECO:0000313" key="4">
    <source>
        <dbReference type="Proteomes" id="UP001335737"/>
    </source>
</evidence>
<keyword evidence="4" id="KW-1185">Reference proteome</keyword>